<evidence type="ECO:0000256" key="1">
    <source>
        <dbReference type="SAM" id="MobiDB-lite"/>
    </source>
</evidence>
<accession>A0A7W7C4G3</accession>
<proteinExistence type="predicted"/>
<organism evidence="2 3">
    <name type="scientific">Crossiella cryophila</name>
    <dbReference type="NCBI Taxonomy" id="43355"/>
    <lineage>
        <taxon>Bacteria</taxon>
        <taxon>Bacillati</taxon>
        <taxon>Actinomycetota</taxon>
        <taxon>Actinomycetes</taxon>
        <taxon>Pseudonocardiales</taxon>
        <taxon>Pseudonocardiaceae</taxon>
        <taxon>Crossiella</taxon>
    </lineage>
</organism>
<dbReference type="EMBL" id="JACHMH010000001">
    <property type="protein sequence ID" value="MBB4674295.1"/>
    <property type="molecule type" value="Genomic_DNA"/>
</dbReference>
<gene>
    <name evidence="2" type="ORF">HNR67_000413</name>
</gene>
<name>A0A7W7C4G3_9PSEU</name>
<evidence type="ECO:0000313" key="3">
    <source>
        <dbReference type="Proteomes" id="UP000533598"/>
    </source>
</evidence>
<feature type="region of interest" description="Disordered" evidence="1">
    <location>
        <begin position="61"/>
        <end position="142"/>
    </location>
</feature>
<feature type="compositionally biased region" description="Pro residues" evidence="1">
    <location>
        <begin position="95"/>
        <end position="119"/>
    </location>
</feature>
<dbReference type="RefSeq" id="WP_185000351.1">
    <property type="nucleotide sequence ID" value="NZ_BAAAUI010000059.1"/>
</dbReference>
<protein>
    <submittedName>
        <fullName evidence="2">Uncharacterized protein</fullName>
    </submittedName>
</protein>
<reference evidence="2 3" key="1">
    <citation type="submission" date="2020-08" db="EMBL/GenBank/DDBJ databases">
        <title>Sequencing the genomes of 1000 actinobacteria strains.</title>
        <authorList>
            <person name="Klenk H.-P."/>
        </authorList>
    </citation>
    <scope>NUCLEOTIDE SEQUENCE [LARGE SCALE GENOMIC DNA]</scope>
    <source>
        <strain evidence="2 3">DSM 44230</strain>
    </source>
</reference>
<dbReference type="Proteomes" id="UP000533598">
    <property type="component" value="Unassembled WGS sequence"/>
</dbReference>
<dbReference type="AlphaFoldDB" id="A0A7W7C4G3"/>
<evidence type="ECO:0000313" key="2">
    <source>
        <dbReference type="EMBL" id="MBB4674295.1"/>
    </source>
</evidence>
<keyword evidence="3" id="KW-1185">Reference proteome</keyword>
<comment type="caution">
    <text evidence="2">The sequence shown here is derived from an EMBL/GenBank/DDBJ whole genome shotgun (WGS) entry which is preliminary data.</text>
</comment>
<sequence length="142" mass="15764">MSVEDRLAAALRQQYEATRENELLRDMRESQVAKATASAKEELDQQGKVTDRVTAHITELAKRQRQGGGWATKSVMDRGDGQFRFGGEDEEEGYRPPPAYSAPAPPPPPPPPPVAPPPVTRRAPARRPADDDDDYEQQSWLS</sequence>